<gene>
    <name evidence="1" type="ordered locus">Gbro_2088</name>
</gene>
<dbReference type="HOGENOM" id="CLU_2259800_0_0_11"/>
<protein>
    <submittedName>
        <fullName evidence="1">Uncharacterized protein</fullName>
    </submittedName>
</protein>
<sequence>MSDHLALDPADLTGLARRLTGAREDLAAAHTEVTAVLADVAASLGSGPAAGVFRTGLDRAQDSVLGSLAGLTDRVGAHATAVASGAQQVADTDADLGGEIVGT</sequence>
<evidence type="ECO:0000313" key="1">
    <source>
        <dbReference type="EMBL" id="ACY21340.1"/>
    </source>
</evidence>
<keyword evidence="2" id="KW-1185">Reference proteome</keyword>
<reference evidence="2" key="1">
    <citation type="submission" date="2009-10" db="EMBL/GenBank/DDBJ databases">
        <title>The complete chromosome of Gordonia bronchialis DSM 43247.</title>
        <authorList>
            <consortium name="US DOE Joint Genome Institute (JGI-PGF)"/>
            <person name="Lucas S."/>
            <person name="Copeland A."/>
            <person name="Lapidus A."/>
            <person name="Glavina del Rio T."/>
            <person name="Dalin E."/>
            <person name="Tice H."/>
            <person name="Bruce D."/>
            <person name="Goodwin L."/>
            <person name="Pitluck S."/>
            <person name="Kyrpides N."/>
            <person name="Mavromatis K."/>
            <person name="Ivanova N."/>
            <person name="Ovchinnikova G."/>
            <person name="Saunders E."/>
            <person name="Brettin T."/>
            <person name="Detter J.C."/>
            <person name="Han C."/>
            <person name="Larimer F."/>
            <person name="Land M."/>
            <person name="Hauser L."/>
            <person name="Markowitz V."/>
            <person name="Cheng J.-F."/>
            <person name="Hugenholtz P."/>
            <person name="Woyke T."/>
            <person name="Wu D."/>
            <person name="Jando M."/>
            <person name="Schneider S."/>
            <person name="Goeker M."/>
            <person name="Klenk H.-P."/>
            <person name="Eisen J.A."/>
        </authorList>
    </citation>
    <scope>NUCLEOTIDE SEQUENCE [LARGE SCALE GENOMIC DNA]</scope>
    <source>
        <strain evidence="2">ATCC 25592 / DSM 43247 / BCRC 13721 / JCM 3198 / KCTC 3076 / NBRC 16047 / NCTC 10667</strain>
    </source>
</reference>
<accession>D0LAM7</accession>
<reference evidence="1 2" key="2">
    <citation type="journal article" date="2010" name="Stand. Genomic Sci.">
        <title>Complete genome sequence of Gordonia bronchialis type strain (3410).</title>
        <authorList>
            <person name="Ivanova N."/>
            <person name="Sikorski J."/>
            <person name="Jando M."/>
            <person name="Lapidus A."/>
            <person name="Nolan M."/>
            <person name="Lucas S."/>
            <person name="Del Rio T.G."/>
            <person name="Tice H."/>
            <person name="Copeland A."/>
            <person name="Cheng J.F."/>
            <person name="Chen F."/>
            <person name="Bruce D."/>
            <person name="Goodwin L."/>
            <person name="Pitluck S."/>
            <person name="Mavromatis K."/>
            <person name="Ovchinnikova G."/>
            <person name="Pati A."/>
            <person name="Chen A."/>
            <person name="Palaniappan K."/>
            <person name="Land M."/>
            <person name="Hauser L."/>
            <person name="Chang Y.J."/>
            <person name="Jeffries C.D."/>
            <person name="Chain P."/>
            <person name="Saunders E."/>
            <person name="Han C."/>
            <person name="Detter J.C."/>
            <person name="Brettin T."/>
            <person name="Rohde M."/>
            <person name="Goker M."/>
            <person name="Bristow J."/>
            <person name="Eisen J.A."/>
            <person name="Markowitz V."/>
            <person name="Hugenholtz P."/>
            <person name="Klenk H.P."/>
            <person name="Kyrpides N.C."/>
        </authorList>
    </citation>
    <scope>NUCLEOTIDE SEQUENCE [LARGE SCALE GENOMIC DNA]</scope>
    <source>
        <strain evidence="2">ATCC 25592 / DSM 43247 / BCRC 13721 / JCM 3198 / KCTC 3076 / NBRC 16047 / NCTC 10667</strain>
    </source>
</reference>
<evidence type="ECO:0000313" key="2">
    <source>
        <dbReference type="Proteomes" id="UP000001219"/>
    </source>
</evidence>
<name>D0LAM7_GORB4</name>
<dbReference type="KEGG" id="gbr:Gbro_2088"/>
<dbReference type="STRING" id="526226.Gbro_2088"/>
<dbReference type="AlphaFoldDB" id="D0LAM7"/>
<dbReference type="EMBL" id="CP001802">
    <property type="protein sequence ID" value="ACY21340.1"/>
    <property type="molecule type" value="Genomic_DNA"/>
</dbReference>
<organism evidence="1 2">
    <name type="scientific">Gordonia bronchialis (strain ATCC 25592 / DSM 43247 / BCRC 13721 / JCM 3198 / KCTC 3076 / NBRC 16047 / NCTC 10667)</name>
    <name type="common">Rhodococcus bronchialis</name>
    <dbReference type="NCBI Taxonomy" id="526226"/>
    <lineage>
        <taxon>Bacteria</taxon>
        <taxon>Bacillati</taxon>
        <taxon>Actinomycetota</taxon>
        <taxon>Actinomycetes</taxon>
        <taxon>Mycobacteriales</taxon>
        <taxon>Gordoniaceae</taxon>
        <taxon>Gordonia</taxon>
    </lineage>
</organism>
<proteinExistence type="predicted"/>
<dbReference type="Proteomes" id="UP000001219">
    <property type="component" value="Chromosome"/>
</dbReference>